<protein>
    <submittedName>
        <fullName evidence="5">LuxR family transcriptional regulator</fullName>
    </submittedName>
</protein>
<evidence type="ECO:0000313" key="5">
    <source>
        <dbReference type="EMBL" id="MEN3930589.1"/>
    </source>
</evidence>
<dbReference type="InterPro" id="IPR000792">
    <property type="entry name" value="Tscrpt_reg_LuxR_C"/>
</dbReference>
<dbReference type="Gene3D" id="3.30.450.80">
    <property type="entry name" value="Transcription factor LuxR-like, autoinducer-binding domain"/>
    <property type="match status" value="1"/>
</dbReference>
<dbReference type="Pfam" id="PF00196">
    <property type="entry name" value="GerE"/>
    <property type="match status" value="1"/>
</dbReference>
<accession>A0ABV0BHX7</accession>
<evidence type="ECO:0000259" key="4">
    <source>
        <dbReference type="PROSITE" id="PS50043"/>
    </source>
</evidence>
<keyword evidence="1" id="KW-0805">Transcription regulation</keyword>
<dbReference type="InterPro" id="IPR036388">
    <property type="entry name" value="WH-like_DNA-bd_sf"/>
</dbReference>
<reference evidence="5 6" key="1">
    <citation type="submission" date="2024-04" db="EMBL/GenBank/DDBJ databases">
        <title>A novel species isolated from cricket.</title>
        <authorList>
            <person name="Wang H.-C."/>
        </authorList>
    </citation>
    <scope>NUCLEOTIDE SEQUENCE [LARGE SCALE GENOMIC DNA]</scope>
    <source>
        <strain evidence="5 6">WL0021</strain>
    </source>
</reference>
<dbReference type="PROSITE" id="PS50043">
    <property type="entry name" value="HTH_LUXR_2"/>
    <property type="match status" value="1"/>
</dbReference>
<dbReference type="InterPro" id="IPR005143">
    <property type="entry name" value="TF_LuxR_autoind-bd_dom"/>
</dbReference>
<evidence type="ECO:0000256" key="2">
    <source>
        <dbReference type="ARBA" id="ARBA00023125"/>
    </source>
</evidence>
<keyword evidence="6" id="KW-1185">Reference proteome</keyword>
<dbReference type="SUPFAM" id="SSF46894">
    <property type="entry name" value="C-terminal effector domain of the bipartite response regulators"/>
    <property type="match status" value="1"/>
</dbReference>
<comment type="caution">
    <text evidence="5">The sequence shown here is derived from an EMBL/GenBank/DDBJ whole genome shotgun (WGS) entry which is preliminary data.</text>
</comment>
<dbReference type="RefSeq" id="WP_346336592.1">
    <property type="nucleotide sequence ID" value="NZ_JBBYXI010000002.1"/>
</dbReference>
<dbReference type="EMBL" id="JBBYXI010000002">
    <property type="protein sequence ID" value="MEN3930589.1"/>
    <property type="molecule type" value="Genomic_DNA"/>
</dbReference>
<dbReference type="Proteomes" id="UP001418637">
    <property type="component" value="Unassembled WGS sequence"/>
</dbReference>
<gene>
    <name evidence="5" type="ORF">WJT86_05865</name>
</gene>
<dbReference type="Pfam" id="PF03472">
    <property type="entry name" value="Autoind_bind"/>
    <property type="match status" value="1"/>
</dbReference>
<keyword evidence="2" id="KW-0238">DNA-binding</keyword>
<dbReference type="Gene3D" id="1.10.10.10">
    <property type="entry name" value="Winged helix-like DNA-binding domain superfamily/Winged helix DNA-binding domain"/>
    <property type="match status" value="1"/>
</dbReference>
<dbReference type="InterPro" id="IPR036693">
    <property type="entry name" value="TF_LuxR_autoind-bd_dom_sf"/>
</dbReference>
<evidence type="ECO:0000256" key="3">
    <source>
        <dbReference type="ARBA" id="ARBA00023163"/>
    </source>
</evidence>
<keyword evidence="3" id="KW-0804">Transcription</keyword>
<sequence>MTPFAFDELVEALNGGCDKRVIMVALRDFAHAYRCEWFAYVDLAGSDIQIFSNYPKEWQSHYLAEGYSLIDPVIMTAKNHIAPFVWDEQTLSHNLSRKQKQFLKEAKKFGIQSGLSIPVYAGFGRTALLTLATSNSAEKLPFVKNPYQATAAATYLHIYLQLIMTGALVGKKYSLTARQLTCLRWAANNKTNSEIGQILNIGESAVRQHLNNAKETLGAGGIKNAIYIATKNFLI</sequence>
<dbReference type="CDD" id="cd06170">
    <property type="entry name" value="LuxR_C_like"/>
    <property type="match status" value="1"/>
</dbReference>
<organism evidence="5 6">
    <name type="scientific">Hohaiivirga grylli</name>
    <dbReference type="NCBI Taxonomy" id="3133970"/>
    <lineage>
        <taxon>Bacteria</taxon>
        <taxon>Pseudomonadati</taxon>
        <taxon>Pseudomonadota</taxon>
        <taxon>Alphaproteobacteria</taxon>
        <taxon>Hyphomicrobiales</taxon>
        <taxon>Methylobacteriaceae</taxon>
        <taxon>Hohaiivirga</taxon>
    </lineage>
</organism>
<evidence type="ECO:0000313" key="6">
    <source>
        <dbReference type="Proteomes" id="UP001418637"/>
    </source>
</evidence>
<feature type="domain" description="HTH luxR-type" evidence="4">
    <location>
        <begin position="168"/>
        <end position="233"/>
    </location>
</feature>
<dbReference type="SUPFAM" id="SSF75516">
    <property type="entry name" value="Pheromone-binding domain of LuxR-like quorum-sensing transcription factors"/>
    <property type="match status" value="1"/>
</dbReference>
<proteinExistence type="predicted"/>
<name>A0ABV0BHX7_9HYPH</name>
<dbReference type="SMART" id="SM00421">
    <property type="entry name" value="HTH_LUXR"/>
    <property type="match status" value="1"/>
</dbReference>
<evidence type="ECO:0000256" key="1">
    <source>
        <dbReference type="ARBA" id="ARBA00023015"/>
    </source>
</evidence>
<dbReference type="InterPro" id="IPR016032">
    <property type="entry name" value="Sig_transdc_resp-reg_C-effctor"/>
</dbReference>